<dbReference type="EMBL" id="VJMJ01000146">
    <property type="protein sequence ID" value="KAF0731188.1"/>
    <property type="molecule type" value="Genomic_DNA"/>
</dbReference>
<keyword evidence="1" id="KW-0175">Coiled coil</keyword>
<name>A0A6G0WUH7_9STRA</name>
<accession>A0A6G0WUH7</accession>
<evidence type="ECO:0000313" key="3">
    <source>
        <dbReference type="Proteomes" id="UP000481153"/>
    </source>
</evidence>
<sequence>MVKGKQGDVDDALVRRREYFREKKRNSRLQKRQEVDRLKAQLIELQAQVSACRNRSRGSQSSALCIRQDDLALSWQSIATHLKRENRAVIAERDTLVKEVETYRSLVYDMLQWVTSTERIPISPRAVVRWHDVSLRGHGEARKQAKEWATQQMYYNTDAAFRAFPQAPEDDDPFVFSMDVSGTWVNFTEYSQCVWPAPLEVARYMLRHYMSEMSNGFGTVLVDTTEWTDNTVLYYFKPKPGNDEQIGACSLQGQFHEADRCVFVLRQIQGDELCDFPLRQAQGLLWIDLRRLDGGRTLARLANLGSMELTRSGAWSLDNMAKQVGVDTTHLDEEGKIQVLQRVLGERAFTHERNLRRQINLLLARLWDELLLTRTQHDAASS</sequence>
<proteinExistence type="predicted"/>
<dbReference type="Proteomes" id="UP000481153">
    <property type="component" value="Unassembled WGS sequence"/>
</dbReference>
<keyword evidence="3" id="KW-1185">Reference proteome</keyword>
<dbReference type="AlphaFoldDB" id="A0A6G0WUH7"/>
<reference evidence="2 3" key="1">
    <citation type="submission" date="2019-07" db="EMBL/GenBank/DDBJ databases">
        <title>Genomics analysis of Aphanomyces spp. identifies a new class of oomycete effector associated with host adaptation.</title>
        <authorList>
            <person name="Gaulin E."/>
        </authorList>
    </citation>
    <scope>NUCLEOTIDE SEQUENCE [LARGE SCALE GENOMIC DNA]</scope>
    <source>
        <strain evidence="2 3">ATCC 201684</strain>
    </source>
</reference>
<feature type="coiled-coil region" evidence="1">
    <location>
        <begin position="21"/>
        <end position="55"/>
    </location>
</feature>
<evidence type="ECO:0008006" key="4">
    <source>
        <dbReference type="Google" id="ProtNLM"/>
    </source>
</evidence>
<dbReference type="VEuPathDB" id="FungiDB:AeMF1_009820"/>
<protein>
    <recommendedName>
        <fullName evidence="4">BZIP domain-containing protein</fullName>
    </recommendedName>
</protein>
<evidence type="ECO:0000256" key="1">
    <source>
        <dbReference type="SAM" id="Coils"/>
    </source>
</evidence>
<comment type="caution">
    <text evidence="2">The sequence shown here is derived from an EMBL/GenBank/DDBJ whole genome shotgun (WGS) entry which is preliminary data.</text>
</comment>
<organism evidence="2 3">
    <name type="scientific">Aphanomyces euteiches</name>
    <dbReference type="NCBI Taxonomy" id="100861"/>
    <lineage>
        <taxon>Eukaryota</taxon>
        <taxon>Sar</taxon>
        <taxon>Stramenopiles</taxon>
        <taxon>Oomycota</taxon>
        <taxon>Saprolegniomycetes</taxon>
        <taxon>Saprolegniales</taxon>
        <taxon>Verrucalvaceae</taxon>
        <taxon>Aphanomyces</taxon>
    </lineage>
</organism>
<evidence type="ECO:0000313" key="2">
    <source>
        <dbReference type="EMBL" id="KAF0731188.1"/>
    </source>
</evidence>
<gene>
    <name evidence="2" type="ORF">Ae201684_011454</name>
</gene>